<protein>
    <submittedName>
        <fullName evidence="1">Uncharacterized protein</fullName>
    </submittedName>
</protein>
<evidence type="ECO:0000313" key="2">
    <source>
        <dbReference type="Proteomes" id="UP000275436"/>
    </source>
</evidence>
<sequence length="481" mass="52105">MNRGLAENAFRTGVEELLATIARERAPDAVDPYAGAGDQTLHEHDTRIFFFDTLLSLLGWELGAGGNVVEEARIKAGTTKFVDYVGVNANTRAPALILEAKAWDKPIITGKGDWVGKTKAELIVAAIKHLKAGGSRGEAPVAGEWHDYLEQLAGYVCTFKDNYGHSVPSAVLASGQWLVIFTAPVATFCDASFNDGQFLLIELRDYVAQAHLIFERMARVALADTAPQRIYSSQLPNYVTPNNLKAAYHGLLVRYEKSGAPQIGQLPRILLYPALFVERDDHALFTVIDASAPILLQKTRLENGEEVLGPHIDEVAAAARALLQSCSAELGISITPGPCNAFRGFPAPSVVAASGLSLGQPQKLFVRPMRATSDQWLAVTGDLPHYLLADPVLACRFHSWSECHASNHAIGASAVGSPSIEAPRALFADTMAHHCAHRVVDHRRENRCHIRPIDSRTCCRACAYQDICWSAAEAAALPCGK</sequence>
<evidence type="ECO:0000313" key="1">
    <source>
        <dbReference type="EMBL" id="RNJ42407.1"/>
    </source>
</evidence>
<name>A0A3M9X2Z4_9HYPH</name>
<organism evidence="1 2">
    <name type="scientific">Mesorhizobium japonicum</name>
    <dbReference type="NCBI Taxonomy" id="2066070"/>
    <lineage>
        <taxon>Bacteria</taxon>
        <taxon>Pseudomonadati</taxon>
        <taxon>Pseudomonadota</taxon>
        <taxon>Alphaproteobacteria</taxon>
        <taxon>Hyphomicrobiales</taxon>
        <taxon>Phyllobacteriaceae</taxon>
        <taxon>Mesorhizobium</taxon>
    </lineage>
</organism>
<gene>
    <name evidence="1" type="ORF">DNR46_28850</name>
</gene>
<accession>A0A3M9X2Z4</accession>
<proteinExistence type="predicted"/>
<dbReference type="EMBL" id="QKOD01000011">
    <property type="protein sequence ID" value="RNJ42407.1"/>
    <property type="molecule type" value="Genomic_DNA"/>
</dbReference>
<comment type="caution">
    <text evidence="1">The sequence shown here is derived from an EMBL/GenBank/DDBJ whole genome shotgun (WGS) entry which is preliminary data.</text>
</comment>
<dbReference type="Proteomes" id="UP000275436">
    <property type="component" value="Unassembled WGS sequence"/>
</dbReference>
<dbReference type="RefSeq" id="WP_123169759.1">
    <property type="nucleotide sequence ID" value="NZ_QKOD01000011.1"/>
</dbReference>
<dbReference type="AlphaFoldDB" id="A0A3M9X2Z4"/>
<reference evidence="1 2" key="1">
    <citation type="journal article" date="2018" name="Mol. Plant Microbe Interact.">
        <title>Taxonomically Different Co-Microsymbionts of a Relict Legume, Oxytropis popoviana, Have Complementary Sets of Symbiotic Genes and Together Increase the Efficiency of Plant Nodulation.</title>
        <authorList>
            <person name="Safronova V."/>
            <person name="Belimov A."/>
            <person name="Sazanova A."/>
            <person name="Chirak E."/>
            <person name="Verkhozina A."/>
            <person name="Kuznetsova I."/>
            <person name="Andronov E."/>
            <person name="Puhalsky J."/>
            <person name="Tikhonovich I."/>
        </authorList>
    </citation>
    <scope>NUCLEOTIDE SEQUENCE [LARGE SCALE GENOMIC DNA]</scope>
    <source>
        <strain evidence="1 2">Opo-235</strain>
    </source>
</reference>